<evidence type="ECO:0000256" key="7">
    <source>
        <dbReference type="RuleBase" id="RU000416"/>
    </source>
</evidence>
<evidence type="ECO:0000256" key="3">
    <source>
        <dbReference type="ARBA" id="ARBA00022691"/>
    </source>
</evidence>
<dbReference type="PRINTS" id="PR00105">
    <property type="entry name" value="C5METTRFRASE"/>
</dbReference>
<reference evidence="9 10" key="1">
    <citation type="submission" date="2020-09" db="EMBL/GenBank/DDBJ databases">
        <title>Genome sequencing and assembly of Pontibacter sp.</title>
        <authorList>
            <person name="Chhetri G."/>
        </authorList>
    </citation>
    <scope>NUCLEOTIDE SEQUENCE [LARGE SCALE GENOMIC DNA]</scope>
    <source>
        <strain evidence="9 10">JH31</strain>
    </source>
</reference>
<dbReference type="PROSITE" id="PS00095">
    <property type="entry name" value="C5_MTASE_2"/>
    <property type="match status" value="1"/>
</dbReference>
<comment type="catalytic activity">
    <reaction evidence="5 8">
        <text>a 2'-deoxycytidine in DNA + S-adenosyl-L-methionine = a 5-methyl-2'-deoxycytidine in DNA + S-adenosyl-L-homocysteine + H(+)</text>
        <dbReference type="Rhea" id="RHEA:13681"/>
        <dbReference type="Rhea" id="RHEA-COMP:11369"/>
        <dbReference type="Rhea" id="RHEA-COMP:11370"/>
        <dbReference type="ChEBI" id="CHEBI:15378"/>
        <dbReference type="ChEBI" id="CHEBI:57856"/>
        <dbReference type="ChEBI" id="CHEBI:59789"/>
        <dbReference type="ChEBI" id="CHEBI:85452"/>
        <dbReference type="ChEBI" id="CHEBI:85454"/>
        <dbReference type="EC" id="2.1.1.37"/>
    </reaction>
</comment>
<gene>
    <name evidence="9" type="primary">dcm</name>
    <name evidence="9" type="ORF">H9Q13_02170</name>
</gene>
<keyword evidence="2 6" id="KW-0808">Transferase</keyword>
<keyword evidence="10" id="KW-1185">Reference proteome</keyword>
<evidence type="ECO:0000256" key="1">
    <source>
        <dbReference type="ARBA" id="ARBA00022603"/>
    </source>
</evidence>
<dbReference type="InterPro" id="IPR031303">
    <property type="entry name" value="C5_meth_CS"/>
</dbReference>
<dbReference type="RefSeq" id="WP_191182107.1">
    <property type="nucleotide sequence ID" value="NZ_JACXAJ010000001.1"/>
</dbReference>
<dbReference type="InterPro" id="IPR029063">
    <property type="entry name" value="SAM-dependent_MTases_sf"/>
</dbReference>
<dbReference type="NCBIfam" id="TIGR00675">
    <property type="entry name" value="dcm"/>
    <property type="match status" value="1"/>
</dbReference>
<feature type="active site" evidence="6">
    <location>
        <position position="81"/>
    </location>
</feature>
<dbReference type="Gene3D" id="3.90.120.10">
    <property type="entry name" value="DNA Methylase, subunit A, domain 2"/>
    <property type="match status" value="1"/>
</dbReference>
<evidence type="ECO:0000256" key="8">
    <source>
        <dbReference type="RuleBase" id="RU000417"/>
    </source>
</evidence>
<comment type="similarity">
    <text evidence="6 7">Belongs to the class I-like SAM-binding methyltransferase superfamily. C5-methyltransferase family.</text>
</comment>
<dbReference type="GO" id="GO:0003886">
    <property type="term" value="F:DNA (cytosine-5-)-methyltransferase activity"/>
    <property type="evidence" value="ECO:0007669"/>
    <property type="project" value="UniProtKB-EC"/>
</dbReference>
<dbReference type="PANTHER" id="PTHR10629">
    <property type="entry name" value="CYTOSINE-SPECIFIC METHYLTRANSFERASE"/>
    <property type="match status" value="1"/>
</dbReference>
<evidence type="ECO:0000313" key="9">
    <source>
        <dbReference type="EMBL" id="MBD1395957.1"/>
    </source>
</evidence>
<keyword evidence="3 6" id="KW-0949">S-adenosyl-L-methionine</keyword>
<name>A0ABR7XCC8_9BACT</name>
<dbReference type="PROSITE" id="PS00094">
    <property type="entry name" value="C5_MTASE_1"/>
    <property type="match status" value="1"/>
</dbReference>
<dbReference type="PANTHER" id="PTHR10629:SF52">
    <property type="entry name" value="DNA (CYTOSINE-5)-METHYLTRANSFERASE 1"/>
    <property type="match status" value="1"/>
</dbReference>
<dbReference type="GO" id="GO:0032259">
    <property type="term" value="P:methylation"/>
    <property type="evidence" value="ECO:0007669"/>
    <property type="project" value="UniProtKB-KW"/>
</dbReference>
<comment type="caution">
    <text evidence="9">The sequence shown here is derived from an EMBL/GenBank/DDBJ whole genome shotgun (WGS) entry which is preliminary data.</text>
</comment>
<accession>A0ABR7XCC8</accession>
<dbReference type="InterPro" id="IPR018117">
    <property type="entry name" value="C5_DNA_meth_AS"/>
</dbReference>
<evidence type="ECO:0000256" key="4">
    <source>
        <dbReference type="ARBA" id="ARBA00022747"/>
    </source>
</evidence>
<keyword evidence="4" id="KW-0680">Restriction system</keyword>
<dbReference type="EC" id="2.1.1.37" evidence="8"/>
<evidence type="ECO:0000313" key="10">
    <source>
        <dbReference type="Proteomes" id="UP000625551"/>
    </source>
</evidence>
<dbReference type="PROSITE" id="PS51679">
    <property type="entry name" value="SAM_MT_C5"/>
    <property type="match status" value="1"/>
</dbReference>
<dbReference type="InterPro" id="IPR001525">
    <property type="entry name" value="C5_MeTfrase"/>
</dbReference>
<organism evidence="9 10">
    <name type="scientific">Pontibacter aquaedesilientis</name>
    <dbReference type="NCBI Taxonomy" id="2766980"/>
    <lineage>
        <taxon>Bacteria</taxon>
        <taxon>Pseudomonadati</taxon>
        <taxon>Bacteroidota</taxon>
        <taxon>Cytophagia</taxon>
        <taxon>Cytophagales</taxon>
        <taxon>Hymenobacteraceae</taxon>
        <taxon>Pontibacter</taxon>
    </lineage>
</organism>
<protein>
    <recommendedName>
        <fullName evidence="8">Cytosine-specific methyltransferase</fullName>
        <ecNumber evidence="8">2.1.1.37</ecNumber>
    </recommendedName>
</protein>
<evidence type="ECO:0000256" key="6">
    <source>
        <dbReference type="PROSITE-ProRule" id="PRU01016"/>
    </source>
</evidence>
<dbReference type="EMBL" id="JACXAJ010000001">
    <property type="protein sequence ID" value="MBD1395957.1"/>
    <property type="molecule type" value="Genomic_DNA"/>
</dbReference>
<dbReference type="Gene3D" id="3.40.50.150">
    <property type="entry name" value="Vaccinia Virus protein VP39"/>
    <property type="match status" value="1"/>
</dbReference>
<dbReference type="InterPro" id="IPR050390">
    <property type="entry name" value="C5-Methyltransferase"/>
</dbReference>
<proteinExistence type="inferred from homology"/>
<keyword evidence="1 6" id="KW-0489">Methyltransferase</keyword>
<sequence>MNTLPKVVDLFCGIGGLTHGFVKEGFNVVAGIDFDGECRFAYEKNNNSKFLQRDLTVTHSSEVNELFGDSKLKVLIGCAPCQAFSTLNNKSTLNDKWKLLYSFGRFISEIKPDIISMENVPNLLKFDSGKVFNDFVKVLEISGYQVTYKVLNAKEYGVPQNRNRLILIASLHGKVEFLPPTHNDGNFVSLKKAIGHLPEISDGEVCAKDSLHRSRSLSPLNKKRIEATPYGGGWTNWPEELRLECHNRATGKTYGSFYGRMTWEDVAPTLTTQCIGLGNGRFGHPEQNRAISLREAAIIQSFPDNYELINPNKKISIGLLSRHIGNAVPVLLGSFIARTIKYHLSQL</sequence>
<dbReference type="SUPFAM" id="SSF53335">
    <property type="entry name" value="S-adenosyl-L-methionine-dependent methyltransferases"/>
    <property type="match status" value="1"/>
</dbReference>
<evidence type="ECO:0000256" key="5">
    <source>
        <dbReference type="ARBA" id="ARBA00047422"/>
    </source>
</evidence>
<evidence type="ECO:0000256" key="2">
    <source>
        <dbReference type="ARBA" id="ARBA00022679"/>
    </source>
</evidence>
<dbReference type="Pfam" id="PF00145">
    <property type="entry name" value="DNA_methylase"/>
    <property type="match status" value="1"/>
</dbReference>
<dbReference type="Proteomes" id="UP000625551">
    <property type="component" value="Unassembled WGS sequence"/>
</dbReference>